<dbReference type="InterPro" id="IPR051533">
    <property type="entry name" value="WaaL-like"/>
</dbReference>
<feature type="transmembrane region" description="Helical" evidence="1">
    <location>
        <begin position="76"/>
        <end position="94"/>
    </location>
</feature>
<keyword evidence="1" id="KW-0812">Transmembrane</keyword>
<feature type="transmembrane region" description="Helical" evidence="1">
    <location>
        <begin position="16"/>
        <end position="36"/>
    </location>
</feature>
<proteinExistence type="predicted"/>
<dbReference type="EMBL" id="UINC01034895">
    <property type="protein sequence ID" value="SVB26439.1"/>
    <property type="molecule type" value="Genomic_DNA"/>
</dbReference>
<dbReference type="PANTHER" id="PTHR37422">
    <property type="entry name" value="TEICHURONIC ACID BIOSYNTHESIS PROTEIN TUAE"/>
    <property type="match status" value="1"/>
</dbReference>
<feature type="transmembrane region" description="Helical" evidence="1">
    <location>
        <begin position="42"/>
        <end position="64"/>
    </location>
</feature>
<gene>
    <name evidence="2" type="ORF">METZ01_LOCUS179293</name>
</gene>
<keyword evidence="1" id="KW-0472">Membrane</keyword>
<evidence type="ECO:0000256" key="1">
    <source>
        <dbReference type="SAM" id="Phobius"/>
    </source>
</evidence>
<evidence type="ECO:0000313" key="2">
    <source>
        <dbReference type="EMBL" id="SVB26439.1"/>
    </source>
</evidence>
<reference evidence="2" key="1">
    <citation type="submission" date="2018-05" db="EMBL/GenBank/DDBJ databases">
        <authorList>
            <person name="Lanie J.A."/>
            <person name="Ng W.-L."/>
            <person name="Kazmierczak K.M."/>
            <person name="Andrzejewski T.M."/>
            <person name="Davidsen T.M."/>
            <person name="Wayne K.J."/>
            <person name="Tettelin H."/>
            <person name="Glass J.I."/>
            <person name="Rusch D."/>
            <person name="Podicherti R."/>
            <person name="Tsui H.-C.T."/>
            <person name="Winkler M.E."/>
        </authorList>
    </citation>
    <scope>NUCLEOTIDE SEQUENCE</scope>
</reference>
<feature type="transmembrane region" description="Helical" evidence="1">
    <location>
        <begin position="135"/>
        <end position="153"/>
    </location>
</feature>
<keyword evidence="1" id="KW-1133">Transmembrane helix</keyword>
<feature type="transmembrane region" description="Helical" evidence="1">
    <location>
        <begin position="106"/>
        <end position="128"/>
    </location>
</feature>
<feature type="transmembrane region" description="Helical" evidence="1">
    <location>
        <begin position="173"/>
        <end position="200"/>
    </location>
</feature>
<protein>
    <submittedName>
        <fullName evidence="2">Uncharacterized protein</fullName>
    </submittedName>
</protein>
<organism evidence="2">
    <name type="scientific">marine metagenome</name>
    <dbReference type="NCBI Taxonomy" id="408172"/>
    <lineage>
        <taxon>unclassified sequences</taxon>
        <taxon>metagenomes</taxon>
        <taxon>ecological metagenomes</taxon>
    </lineage>
</organism>
<dbReference type="AlphaFoldDB" id="A0A382CKS1"/>
<dbReference type="PANTHER" id="PTHR37422:SF13">
    <property type="entry name" value="LIPOPOLYSACCHARIDE BIOSYNTHESIS PROTEIN PA4999-RELATED"/>
    <property type="match status" value="1"/>
</dbReference>
<sequence>VTTVRRRSGAASGDRLLLVLLVVLVVGTPTVFLRTAMFSFTIPQITVLWVGAVAALFIGTYRVAVSGVLDRGPLPLTVASASFAAALALTSVVSPQPWVAFTGLPVRGAGALTYLLCLALLHTVYGLARRRSTEPLVSAFVITHVVVVLYALLQAHGLDPISWGGDTANIGNLVFSTLGNANFSSGYVGLTLPLLVWVAFGSSHPSAVKVVAGATIGASMISLI</sequence>
<name>A0A382CKS1_9ZZZZ</name>
<feature type="non-terminal residue" evidence="2">
    <location>
        <position position="1"/>
    </location>
</feature>
<feature type="non-terminal residue" evidence="2">
    <location>
        <position position="224"/>
    </location>
</feature>
<accession>A0A382CKS1</accession>